<feature type="region of interest" description="Disordered" evidence="1">
    <location>
        <begin position="69"/>
        <end position="100"/>
    </location>
</feature>
<name>A0A9I9CGL4_CUCME</name>
<feature type="region of interest" description="Disordered" evidence="1">
    <location>
        <begin position="1"/>
        <end position="24"/>
    </location>
</feature>
<evidence type="ECO:0000256" key="1">
    <source>
        <dbReference type="SAM" id="MobiDB-lite"/>
    </source>
</evidence>
<evidence type="ECO:0000313" key="2">
    <source>
        <dbReference type="EnsemblPlants" id="MELO3C003231.2.1"/>
    </source>
</evidence>
<dbReference type="PANTHER" id="PTHR34355:SF1">
    <property type="entry name" value="JOSEPHIN-LIKE PROTEIN"/>
    <property type="match status" value="1"/>
</dbReference>
<dbReference type="Gramene" id="MELO3C003231.2.1">
    <property type="protein sequence ID" value="MELO3C003231.2.1"/>
    <property type="gene ID" value="MELO3C003231.2"/>
</dbReference>
<evidence type="ECO:0008006" key="3">
    <source>
        <dbReference type="Google" id="ProtNLM"/>
    </source>
</evidence>
<sequence length="122" mass="13670">MSTKLSSGRRVSFSSDQSAAGKSRNRKRPIIVFWVFRLPKSGRFSPEKFLRRLGAKMAKVLRYVSLRKRSTSSNNSSSLKNNGSSKFNRSHSVSDSMEESHRAEAVKDCIKFFNSSNSSSAV</sequence>
<feature type="compositionally biased region" description="Polar residues" evidence="1">
    <location>
        <begin position="86"/>
        <end position="95"/>
    </location>
</feature>
<proteinExistence type="predicted"/>
<reference evidence="2" key="1">
    <citation type="submission" date="2023-03" db="UniProtKB">
        <authorList>
            <consortium name="EnsemblPlants"/>
        </authorList>
    </citation>
    <scope>IDENTIFICATION</scope>
</reference>
<protein>
    <recommendedName>
        <fullName evidence="3">Josephin-like protein</fullName>
    </recommendedName>
</protein>
<dbReference type="PANTHER" id="PTHR34355">
    <property type="entry name" value="JOSEPHIN-LIKE PROTEIN"/>
    <property type="match status" value="1"/>
</dbReference>
<accession>A0A9I9CGL4</accession>
<feature type="compositionally biased region" description="Low complexity" evidence="1">
    <location>
        <begin position="71"/>
        <end position="85"/>
    </location>
</feature>
<dbReference type="AlphaFoldDB" id="A0A9I9CGL4"/>
<organism evidence="2">
    <name type="scientific">Cucumis melo</name>
    <name type="common">Muskmelon</name>
    <dbReference type="NCBI Taxonomy" id="3656"/>
    <lineage>
        <taxon>Eukaryota</taxon>
        <taxon>Viridiplantae</taxon>
        <taxon>Streptophyta</taxon>
        <taxon>Embryophyta</taxon>
        <taxon>Tracheophyta</taxon>
        <taxon>Spermatophyta</taxon>
        <taxon>Magnoliopsida</taxon>
        <taxon>eudicotyledons</taxon>
        <taxon>Gunneridae</taxon>
        <taxon>Pentapetalae</taxon>
        <taxon>rosids</taxon>
        <taxon>fabids</taxon>
        <taxon>Cucurbitales</taxon>
        <taxon>Cucurbitaceae</taxon>
        <taxon>Benincaseae</taxon>
        <taxon>Cucumis</taxon>
    </lineage>
</organism>
<dbReference type="EnsemblPlants" id="MELO3C003231.2.1">
    <property type="protein sequence ID" value="MELO3C003231.2.1"/>
    <property type="gene ID" value="MELO3C003231.2"/>
</dbReference>